<comment type="caution">
    <text evidence="3">The sequence shown here is derived from an EMBL/GenBank/DDBJ whole genome shotgun (WGS) entry which is preliminary data.</text>
</comment>
<name>A0A9P0QQF3_9ASCO</name>
<dbReference type="GO" id="GO:0004520">
    <property type="term" value="F:DNA endonuclease activity"/>
    <property type="evidence" value="ECO:0007669"/>
    <property type="project" value="TreeGrafter"/>
</dbReference>
<evidence type="ECO:0000313" key="4">
    <source>
        <dbReference type="Proteomes" id="UP000837801"/>
    </source>
</evidence>
<dbReference type="OrthoDB" id="5552842at2759"/>
<dbReference type="InterPro" id="IPR012337">
    <property type="entry name" value="RNaseH-like_sf"/>
</dbReference>
<dbReference type="Pfam" id="PF09159">
    <property type="entry name" value="Ydc2-catalyt"/>
    <property type="match status" value="1"/>
</dbReference>
<sequence length="395" mass="45654">MASNNASLYSKVLSKCTNDILKRIVITCGFKATIAKKDERINSIISGLILTSSLPPKFDIIGVDIGLKNFAYCKLEMGPTKPKIMEWNKFDLHKKYIEGYEPILNSKYDRDNILSENLVDSTRYLSYLSNKIITEIIFPRSLTVPAIAVIEHQRTRSVGQSSTLPNVMNNFLLENMLYASFYTYQREGKQTNAVTGSLMNPVYSQSMAYFWINRFVEELTDNNKKFIVKHSKSMRTKLVYHWLNRAFLNDDKTAANRSYPFSFDAEVPKLDSLINSKKPYISHANKPNMLLQILQIDECNVTNFKIDDLVDSLLHALSYASYHHNKIKLINVLTKCVKQEEKAKELILEYVEERKEDQLVLYEDLIEEMKEQAGREKKKKDKKKKKPEEKLTVAS</sequence>
<dbReference type="GO" id="GO:0000402">
    <property type="term" value="F:crossed form four-way junction DNA binding"/>
    <property type="evidence" value="ECO:0007669"/>
    <property type="project" value="TreeGrafter"/>
</dbReference>
<dbReference type="PANTHER" id="PTHR28072:SF1">
    <property type="entry name" value="CRUCIFORM CUTTING ENDONUCLEASE 1, MITOCHONDRIAL-RELATED"/>
    <property type="match status" value="1"/>
</dbReference>
<evidence type="ECO:0000313" key="3">
    <source>
        <dbReference type="EMBL" id="CAH2352819.1"/>
    </source>
</evidence>
<dbReference type="Gene3D" id="3.30.420.10">
    <property type="entry name" value="Ribonuclease H-like superfamily/Ribonuclease H"/>
    <property type="match status" value="1"/>
</dbReference>
<dbReference type="SUPFAM" id="SSF53098">
    <property type="entry name" value="Ribonuclease H-like"/>
    <property type="match status" value="1"/>
</dbReference>
<reference evidence="3" key="1">
    <citation type="submission" date="2022-03" db="EMBL/GenBank/DDBJ databases">
        <authorList>
            <person name="Legras J.-L."/>
            <person name="Devillers H."/>
            <person name="Grondin C."/>
        </authorList>
    </citation>
    <scope>NUCLEOTIDE SEQUENCE</scope>
    <source>
        <strain evidence="3">CLIB 1423</strain>
    </source>
</reference>
<gene>
    <name evidence="3" type="ORF">CLIB1423_08S01816</name>
</gene>
<feature type="domain" description="Mitochondrial resolvase Ydc2 catalytic" evidence="2">
    <location>
        <begin position="60"/>
        <end position="327"/>
    </location>
</feature>
<accession>A0A9P0QQF3</accession>
<dbReference type="GO" id="GO:0000403">
    <property type="term" value="F:Y-form DNA binding"/>
    <property type="evidence" value="ECO:0007669"/>
    <property type="project" value="TreeGrafter"/>
</dbReference>
<keyword evidence="4" id="KW-1185">Reference proteome</keyword>
<dbReference type="InterPro" id="IPR015242">
    <property type="entry name" value="Ydc2_cat"/>
</dbReference>
<dbReference type="GO" id="GO:0070336">
    <property type="term" value="F:flap-structured DNA binding"/>
    <property type="evidence" value="ECO:0007669"/>
    <property type="project" value="TreeGrafter"/>
</dbReference>
<dbReference type="InterPro" id="IPR039197">
    <property type="entry name" value="Mrs1/Cce1"/>
</dbReference>
<dbReference type="PANTHER" id="PTHR28072">
    <property type="entry name" value="CRUCIFORM CUTTING ENDONUCLEASE 1, MITOCHONDRIAL-RELATED"/>
    <property type="match status" value="1"/>
</dbReference>
<dbReference type="Proteomes" id="UP000837801">
    <property type="component" value="Unassembled WGS sequence"/>
</dbReference>
<protein>
    <recommendedName>
        <fullName evidence="2">Mitochondrial resolvase Ydc2 catalytic domain-containing protein</fullName>
    </recommendedName>
</protein>
<dbReference type="InterPro" id="IPR036397">
    <property type="entry name" value="RNaseH_sf"/>
</dbReference>
<organism evidence="3 4">
    <name type="scientific">[Candida] railenensis</name>
    <dbReference type="NCBI Taxonomy" id="45579"/>
    <lineage>
        <taxon>Eukaryota</taxon>
        <taxon>Fungi</taxon>
        <taxon>Dikarya</taxon>
        <taxon>Ascomycota</taxon>
        <taxon>Saccharomycotina</taxon>
        <taxon>Pichiomycetes</taxon>
        <taxon>Debaryomycetaceae</taxon>
        <taxon>Kurtzmaniella</taxon>
    </lineage>
</organism>
<proteinExistence type="predicted"/>
<evidence type="ECO:0000259" key="2">
    <source>
        <dbReference type="Pfam" id="PF09159"/>
    </source>
</evidence>
<evidence type="ECO:0000256" key="1">
    <source>
        <dbReference type="SAM" id="MobiDB-lite"/>
    </source>
</evidence>
<feature type="compositionally biased region" description="Basic and acidic residues" evidence="1">
    <location>
        <begin position="386"/>
        <end position="395"/>
    </location>
</feature>
<feature type="region of interest" description="Disordered" evidence="1">
    <location>
        <begin position="372"/>
        <end position="395"/>
    </location>
</feature>
<dbReference type="GO" id="GO:0005739">
    <property type="term" value="C:mitochondrion"/>
    <property type="evidence" value="ECO:0007669"/>
    <property type="project" value="TreeGrafter"/>
</dbReference>
<feature type="compositionally biased region" description="Basic residues" evidence="1">
    <location>
        <begin position="376"/>
        <end position="385"/>
    </location>
</feature>
<dbReference type="EMBL" id="CAKXYY010000008">
    <property type="protein sequence ID" value="CAH2352819.1"/>
    <property type="molecule type" value="Genomic_DNA"/>
</dbReference>
<dbReference type="AlphaFoldDB" id="A0A9P0QQF3"/>